<proteinExistence type="predicted"/>
<gene>
    <name evidence="2" type="ORF">DFH94DRAFT_849696</name>
</gene>
<dbReference type="OrthoDB" id="3197626at2759"/>
<feature type="transmembrane region" description="Helical" evidence="1">
    <location>
        <begin position="157"/>
        <end position="181"/>
    </location>
</feature>
<dbReference type="Proteomes" id="UP000759537">
    <property type="component" value="Unassembled WGS sequence"/>
</dbReference>
<evidence type="ECO:0008006" key="4">
    <source>
        <dbReference type="Google" id="ProtNLM"/>
    </source>
</evidence>
<dbReference type="AlphaFoldDB" id="A0A9P5N5W0"/>
<reference evidence="2" key="1">
    <citation type="submission" date="2019-10" db="EMBL/GenBank/DDBJ databases">
        <authorList>
            <consortium name="DOE Joint Genome Institute"/>
            <person name="Kuo A."/>
            <person name="Miyauchi S."/>
            <person name="Kiss E."/>
            <person name="Drula E."/>
            <person name="Kohler A."/>
            <person name="Sanchez-Garcia M."/>
            <person name="Andreopoulos B."/>
            <person name="Barry K.W."/>
            <person name="Bonito G."/>
            <person name="Buee M."/>
            <person name="Carver A."/>
            <person name="Chen C."/>
            <person name="Cichocki N."/>
            <person name="Clum A."/>
            <person name="Culley D."/>
            <person name="Crous P.W."/>
            <person name="Fauchery L."/>
            <person name="Girlanda M."/>
            <person name="Hayes R."/>
            <person name="Keri Z."/>
            <person name="LaButti K."/>
            <person name="Lipzen A."/>
            <person name="Lombard V."/>
            <person name="Magnuson J."/>
            <person name="Maillard F."/>
            <person name="Morin E."/>
            <person name="Murat C."/>
            <person name="Nolan M."/>
            <person name="Ohm R."/>
            <person name="Pangilinan J."/>
            <person name="Pereira M."/>
            <person name="Perotto S."/>
            <person name="Peter M."/>
            <person name="Riley R."/>
            <person name="Sitrit Y."/>
            <person name="Stielow B."/>
            <person name="Szollosi G."/>
            <person name="Zifcakova L."/>
            <person name="Stursova M."/>
            <person name="Spatafora J.W."/>
            <person name="Tedersoo L."/>
            <person name="Vaario L.-M."/>
            <person name="Yamada A."/>
            <person name="Yan M."/>
            <person name="Wang P."/>
            <person name="Xu J."/>
            <person name="Bruns T."/>
            <person name="Baldrian P."/>
            <person name="Vilgalys R."/>
            <person name="Henrissat B."/>
            <person name="Grigoriev I.V."/>
            <person name="Hibbett D."/>
            <person name="Nagy L.G."/>
            <person name="Martin F.M."/>
        </authorList>
    </citation>
    <scope>NUCLEOTIDE SEQUENCE</scope>
    <source>
        <strain evidence="2">Prilba</strain>
    </source>
</reference>
<comment type="caution">
    <text evidence="2">The sequence shown here is derived from an EMBL/GenBank/DDBJ whole genome shotgun (WGS) entry which is preliminary data.</text>
</comment>
<sequence>MVNFHDPAVEAEDSLALSKLWHVVDGIFLWEFFTNLDFEWSFIQGRRSYRWTIWIYSLSRVATLAAVIANLILLNLDTSVSCTFSLILSSVSSYLALAAASLLLMIRVIAIWNRNKVVVVIATTIWTINGAFFIQGISQPRSSRLSRGYCQAFNVQATKLTMIVSFLTDVSLLIIMLVGLFRLDCHRNGASASGRILWNQGVIWLLLATVAGVVPTVSACLDLNEPLSLIFRIPWIIAMSIAATRMYRALDVALSSDIIQVPPHKGGRRISVSGTSGTPAVPIAVEGIRVDVHTTHNPSLTLQAIRHSPGSNMDGQSLEKPHELVPAVPSNTSCYVGATRLSSITGFNSLSSSS</sequence>
<keyword evidence="1" id="KW-0472">Membrane</keyword>
<evidence type="ECO:0000313" key="2">
    <source>
        <dbReference type="EMBL" id="KAF8487285.1"/>
    </source>
</evidence>
<evidence type="ECO:0000256" key="1">
    <source>
        <dbReference type="SAM" id="Phobius"/>
    </source>
</evidence>
<feature type="transmembrane region" description="Helical" evidence="1">
    <location>
        <begin position="117"/>
        <end position="137"/>
    </location>
</feature>
<evidence type="ECO:0000313" key="3">
    <source>
        <dbReference type="Proteomes" id="UP000759537"/>
    </source>
</evidence>
<feature type="transmembrane region" description="Helical" evidence="1">
    <location>
        <begin position="227"/>
        <end position="247"/>
    </location>
</feature>
<keyword evidence="3" id="KW-1185">Reference proteome</keyword>
<accession>A0A9P5N5W0</accession>
<feature type="transmembrane region" description="Helical" evidence="1">
    <location>
        <begin position="53"/>
        <end position="74"/>
    </location>
</feature>
<feature type="transmembrane region" description="Helical" evidence="1">
    <location>
        <begin position="86"/>
        <end position="110"/>
    </location>
</feature>
<name>A0A9P5N5W0_9AGAM</name>
<feature type="transmembrane region" description="Helical" evidence="1">
    <location>
        <begin position="202"/>
        <end position="221"/>
    </location>
</feature>
<dbReference type="EMBL" id="WHVB01000001">
    <property type="protein sequence ID" value="KAF8487285.1"/>
    <property type="molecule type" value="Genomic_DNA"/>
</dbReference>
<feature type="non-terminal residue" evidence="2">
    <location>
        <position position="354"/>
    </location>
</feature>
<organism evidence="2 3">
    <name type="scientific">Russula ochroleuca</name>
    <dbReference type="NCBI Taxonomy" id="152965"/>
    <lineage>
        <taxon>Eukaryota</taxon>
        <taxon>Fungi</taxon>
        <taxon>Dikarya</taxon>
        <taxon>Basidiomycota</taxon>
        <taxon>Agaricomycotina</taxon>
        <taxon>Agaricomycetes</taxon>
        <taxon>Russulales</taxon>
        <taxon>Russulaceae</taxon>
        <taxon>Russula</taxon>
    </lineage>
</organism>
<keyword evidence="1" id="KW-0812">Transmembrane</keyword>
<keyword evidence="1" id="KW-1133">Transmembrane helix</keyword>
<reference evidence="2" key="2">
    <citation type="journal article" date="2020" name="Nat. Commun.">
        <title>Large-scale genome sequencing of mycorrhizal fungi provides insights into the early evolution of symbiotic traits.</title>
        <authorList>
            <person name="Miyauchi S."/>
            <person name="Kiss E."/>
            <person name="Kuo A."/>
            <person name="Drula E."/>
            <person name="Kohler A."/>
            <person name="Sanchez-Garcia M."/>
            <person name="Morin E."/>
            <person name="Andreopoulos B."/>
            <person name="Barry K.W."/>
            <person name="Bonito G."/>
            <person name="Buee M."/>
            <person name="Carver A."/>
            <person name="Chen C."/>
            <person name="Cichocki N."/>
            <person name="Clum A."/>
            <person name="Culley D."/>
            <person name="Crous P.W."/>
            <person name="Fauchery L."/>
            <person name="Girlanda M."/>
            <person name="Hayes R.D."/>
            <person name="Keri Z."/>
            <person name="LaButti K."/>
            <person name="Lipzen A."/>
            <person name="Lombard V."/>
            <person name="Magnuson J."/>
            <person name="Maillard F."/>
            <person name="Murat C."/>
            <person name="Nolan M."/>
            <person name="Ohm R.A."/>
            <person name="Pangilinan J."/>
            <person name="Pereira M.F."/>
            <person name="Perotto S."/>
            <person name="Peter M."/>
            <person name="Pfister S."/>
            <person name="Riley R."/>
            <person name="Sitrit Y."/>
            <person name="Stielow J.B."/>
            <person name="Szollosi G."/>
            <person name="Zifcakova L."/>
            <person name="Stursova M."/>
            <person name="Spatafora J.W."/>
            <person name="Tedersoo L."/>
            <person name="Vaario L.M."/>
            <person name="Yamada A."/>
            <person name="Yan M."/>
            <person name="Wang P."/>
            <person name="Xu J."/>
            <person name="Bruns T."/>
            <person name="Baldrian P."/>
            <person name="Vilgalys R."/>
            <person name="Dunand C."/>
            <person name="Henrissat B."/>
            <person name="Grigoriev I.V."/>
            <person name="Hibbett D."/>
            <person name="Nagy L.G."/>
            <person name="Martin F.M."/>
        </authorList>
    </citation>
    <scope>NUCLEOTIDE SEQUENCE</scope>
    <source>
        <strain evidence="2">Prilba</strain>
    </source>
</reference>
<protein>
    <recommendedName>
        <fullName evidence="4">Transmembrane protein</fullName>
    </recommendedName>
</protein>